<evidence type="ECO:0000256" key="8">
    <source>
        <dbReference type="SAM" id="MobiDB-lite"/>
    </source>
</evidence>
<dbReference type="GO" id="GO:1902742">
    <property type="term" value="P:apoptotic process involved in development"/>
    <property type="evidence" value="ECO:0007669"/>
    <property type="project" value="TreeGrafter"/>
</dbReference>
<feature type="transmembrane region" description="Helical" evidence="7">
    <location>
        <begin position="198"/>
        <end position="219"/>
    </location>
</feature>
<feature type="transmembrane region" description="Helical" evidence="7">
    <location>
        <begin position="225"/>
        <end position="242"/>
    </location>
</feature>
<evidence type="ECO:0000256" key="3">
    <source>
        <dbReference type="ARBA" id="ARBA00022475"/>
    </source>
</evidence>
<evidence type="ECO:0000256" key="2">
    <source>
        <dbReference type="ARBA" id="ARBA00008789"/>
    </source>
</evidence>
<feature type="region of interest" description="Disordered" evidence="8">
    <location>
        <begin position="392"/>
        <end position="418"/>
    </location>
</feature>
<organism evidence="9 10">
    <name type="scientific">Gasterosteus aculeatus aculeatus</name>
    <name type="common">three-spined stickleback</name>
    <dbReference type="NCBI Taxonomy" id="481459"/>
    <lineage>
        <taxon>Eukaryota</taxon>
        <taxon>Metazoa</taxon>
        <taxon>Chordata</taxon>
        <taxon>Craniata</taxon>
        <taxon>Vertebrata</taxon>
        <taxon>Euteleostomi</taxon>
        <taxon>Actinopterygii</taxon>
        <taxon>Neopterygii</taxon>
        <taxon>Teleostei</taxon>
        <taxon>Neoteleostei</taxon>
        <taxon>Acanthomorphata</taxon>
        <taxon>Eupercaria</taxon>
        <taxon>Perciformes</taxon>
        <taxon>Cottioidei</taxon>
        <taxon>Gasterosteales</taxon>
        <taxon>Gasterosteidae</taxon>
        <taxon>Gasterosteus</taxon>
    </lineage>
</organism>
<proteinExistence type="inferred from homology"/>
<evidence type="ECO:0000313" key="9">
    <source>
        <dbReference type="Ensembl" id="ENSGACP00000063566.1"/>
    </source>
</evidence>
<dbReference type="PANTHER" id="PTHR16024:SF19">
    <property type="entry name" value="XK-RELATED PROTEIN"/>
    <property type="match status" value="1"/>
</dbReference>
<comment type="similarity">
    <text evidence="2 7">Belongs to the XK family.</text>
</comment>
<dbReference type="InterPro" id="IPR018629">
    <property type="entry name" value="XK-rel"/>
</dbReference>
<sequence length="433" mass="49230">MRLFKYSRRDFLLICLGLFSLLLDIVLDIYAVVSFYQERDYASLGILLLLLLGSSVLGQAFSWLWYSYDESERKTEVEKCVTERQLKLLHVLQLGTYFRHADLVKVYLFSSKVTDPVLTAVYMSHDLSMLRLIETFSESAPQVVLMLAIILQRGELGAVTVLKALGSASTMAFGVTMYHRSLRSFLPEKKQQQMSSSVVYFLWNLLLISSRLTALALFASALPCFIFAHFLSSWVVLCFFAWRSKTDLMDSPGGERLYRATVGLIWYFNWFNVAEGRTKYRTLLYHGYMLVDISLLCGLWGWQMITEPYSEVVGIVCVVVAYILGLFLKMLYYKCYHPNMAKGELIGDSIETTMSADVPDFLMFLASIETTRSGDETDSPVHLSFIKTTLSGDETDSPVHQGHLMDRSGPSEPAPVTKGCNKRMRKLAENFYS</sequence>
<keyword evidence="5 7" id="KW-1133">Transmembrane helix</keyword>
<keyword evidence="4 7" id="KW-0812">Transmembrane</keyword>
<dbReference type="GO" id="GO:0043652">
    <property type="term" value="P:engulfment of apoptotic cell"/>
    <property type="evidence" value="ECO:0007669"/>
    <property type="project" value="TreeGrafter"/>
</dbReference>
<dbReference type="AlphaFoldDB" id="A0AAQ4RII0"/>
<evidence type="ECO:0000256" key="7">
    <source>
        <dbReference type="RuleBase" id="RU910716"/>
    </source>
</evidence>
<dbReference type="GO" id="GO:0070782">
    <property type="term" value="P:phosphatidylserine exposure on apoptotic cell surface"/>
    <property type="evidence" value="ECO:0007669"/>
    <property type="project" value="TreeGrafter"/>
</dbReference>
<evidence type="ECO:0000256" key="5">
    <source>
        <dbReference type="ARBA" id="ARBA00022989"/>
    </source>
</evidence>
<comment type="subcellular location">
    <subcellularLocation>
        <location evidence="1">Cell membrane</location>
        <topology evidence="1">Multi-pass membrane protein</topology>
    </subcellularLocation>
    <subcellularLocation>
        <location evidence="7">Membrane</location>
        <topology evidence="7">Multi-pass membrane protein</topology>
    </subcellularLocation>
</comment>
<dbReference type="Proteomes" id="UP000007635">
    <property type="component" value="Chromosome X"/>
</dbReference>
<reference evidence="9" key="3">
    <citation type="submission" date="2025-09" db="UniProtKB">
        <authorList>
            <consortium name="Ensembl"/>
        </authorList>
    </citation>
    <scope>IDENTIFICATION</scope>
</reference>
<dbReference type="Ensembl" id="ENSGACT00000052973.1">
    <property type="protein sequence ID" value="ENSGACP00000063566.1"/>
    <property type="gene ID" value="ENSGACG00000026673.1"/>
</dbReference>
<keyword evidence="6 7" id="KW-0472">Membrane</keyword>
<feature type="transmembrane region" description="Helical" evidence="7">
    <location>
        <begin position="42"/>
        <end position="66"/>
    </location>
</feature>
<name>A0AAQ4RII0_GASAC</name>
<feature type="transmembrane region" description="Helical" evidence="7">
    <location>
        <begin position="287"/>
        <end position="306"/>
    </location>
</feature>
<reference evidence="9" key="2">
    <citation type="submission" date="2025-08" db="UniProtKB">
        <authorList>
            <consortium name="Ensembl"/>
        </authorList>
    </citation>
    <scope>IDENTIFICATION</scope>
</reference>
<accession>A0AAQ4RII0</accession>
<dbReference type="RefSeq" id="XP_040043914.1">
    <property type="nucleotide sequence ID" value="XM_040187980.1"/>
</dbReference>
<dbReference type="GeneID" id="120826055"/>
<evidence type="ECO:0000256" key="4">
    <source>
        <dbReference type="ARBA" id="ARBA00022692"/>
    </source>
</evidence>
<dbReference type="InterPro" id="IPR050895">
    <property type="entry name" value="XK-related_scramblase"/>
</dbReference>
<dbReference type="Pfam" id="PF09815">
    <property type="entry name" value="XK-related"/>
    <property type="match status" value="1"/>
</dbReference>
<feature type="transmembrane region" description="Helical" evidence="7">
    <location>
        <begin position="312"/>
        <end position="332"/>
    </location>
</feature>
<dbReference type="PANTHER" id="PTHR16024">
    <property type="entry name" value="XK-RELATED PROTEIN"/>
    <property type="match status" value="1"/>
</dbReference>
<keyword evidence="3" id="KW-1003">Cell membrane</keyword>
<keyword evidence="10" id="KW-1185">Reference proteome</keyword>
<evidence type="ECO:0000256" key="1">
    <source>
        <dbReference type="ARBA" id="ARBA00004651"/>
    </source>
</evidence>
<feature type="transmembrane region" description="Helical" evidence="7">
    <location>
        <begin position="12"/>
        <end position="36"/>
    </location>
</feature>
<protein>
    <recommendedName>
        <fullName evidence="7">XK-related protein</fullName>
    </recommendedName>
</protein>
<evidence type="ECO:0000256" key="6">
    <source>
        <dbReference type="ARBA" id="ARBA00023136"/>
    </source>
</evidence>
<dbReference type="GeneTree" id="ENSGT01140000282565"/>
<dbReference type="GO" id="GO:0005886">
    <property type="term" value="C:plasma membrane"/>
    <property type="evidence" value="ECO:0007669"/>
    <property type="project" value="UniProtKB-SubCell"/>
</dbReference>
<dbReference type="KEGG" id="gat:120826055"/>
<reference evidence="9 10" key="1">
    <citation type="journal article" date="2021" name="G3 (Bethesda)">
        <title>Improved contiguity of the threespine stickleback genome using long-read sequencing.</title>
        <authorList>
            <person name="Nath S."/>
            <person name="Shaw D.E."/>
            <person name="White M.A."/>
        </authorList>
    </citation>
    <scope>NUCLEOTIDE SEQUENCE [LARGE SCALE GENOMIC DNA]</scope>
    <source>
        <strain evidence="9 10">Lake Benthic</strain>
    </source>
</reference>
<evidence type="ECO:0000313" key="10">
    <source>
        <dbReference type="Proteomes" id="UP000007635"/>
    </source>
</evidence>